<dbReference type="EMBL" id="CP001619">
    <property type="protein sequence ID" value="ACT95248.1"/>
    <property type="molecule type" value="Genomic_DNA"/>
</dbReference>
<dbReference type="STRING" id="471854.Dfer_4045"/>
<gene>
    <name evidence="2" type="ordered locus">Dfer_4045</name>
</gene>
<dbReference type="Gene3D" id="2.40.128.490">
    <property type="entry name" value="Uncharacterised protein PF14869, DUF4488"/>
    <property type="match status" value="1"/>
</dbReference>
<evidence type="ECO:0000313" key="3">
    <source>
        <dbReference type="Proteomes" id="UP000002011"/>
    </source>
</evidence>
<feature type="chain" id="PRO_5002969307" evidence="1">
    <location>
        <begin position="28"/>
        <end position="247"/>
    </location>
</feature>
<name>C6VZ42_DYAFD</name>
<dbReference type="eggNOG" id="ENOG502Z7YB">
    <property type="taxonomic scope" value="Bacteria"/>
</dbReference>
<evidence type="ECO:0000256" key="1">
    <source>
        <dbReference type="SAM" id="SignalP"/>
    </source>
</evidence>
<dbReference type="Proteomes" id="UP000002011">
    <property type="component" value="Chromosome"/>
</dbReference>
<proteinExistence type="predicted"/>
<feature type="signal peptide" evidence="1">
    <location>
        <begin position="1"/>
        <end position="27"/>
    </location>
</feature>
<organism evidence="2 3">
    <name type="scientific">Dyadobacter fermentans (strain ATCC 700827 / DSM 18053 / CIP 107007 / KCTC 52180 / NS114)</name>
    <dbReference type="NCBI Taxonomy" id="471854"/>
    <lineage>
        <taxon>Bacteria</taxon>
        <taxon>Pseudomonadati</taxon>
        <taxon>Bacteroidota</taxon>
        <taxon>Cytophagia</taxon>
        <taxon>Cytophagales</taxon>
        <taxon>Spirosomataceae</taxon>
        <taxon>Dyadobacter</taxon>
    </lineage>
</organism>
<keyword evidence="3" id="KW-1185">Reference proteome</keyword>
<reference evidence="2 3" key="1">
    <citation type="journal article" date="2009" name="Stand. Genomic Sci.">
        <title>Complete genome sequence of Dyadobacter fermentans type strain (NS114).</title>
        <authorList>
            <person name="Lang E."/>
            <person name="Lapidus A."/>
            <person name="Chertkov O."/>
            <person name="Brettin T."/>
            <person name="Detter J.C."/>
            <person name="Han C."/>
            <person name="Copeland A."/>
            <person name="Glavina Del Rio T."/>
            <person name="Nolan M."/>
            <person name="Chen F."/>
            <person name="Lucas S."/>
            <person name="Tice H."/>
            <person name="Cheng J.F."/>
            <person name="Land M."/>
            <person name="Hauser L."/>
            <person name="Chang Y.J."/>
            <person name="Jeffries C.D."/>
            <person name="Kopitz M."/>
            <person name="Bruce D."/>
            <person name="Goodwin L."/>
            <person name="Pitluck S."/>
            <person name="Ovchinnikova G."/>
            <person name="Pati A."/>
            <person name="Ivanova N."/>
            <person name="Mavrommatis K."/>
            <person name="Chen A."/>
            <person name="Palaniappan K."/>
            <person name="Chain P."/>
            <person name="Bristow J."/>
            <person name="Eisen J.A."/>
            <person name="Markowitz V."/>
            <person name="Hugenholtz P."/>
            <person name="Goker M."/>
            <person name="Rohde M."/>
            <person name="Kyrpides N.C."/>
            <person name="Klenk H.P."/>
        </authorList>
    </citation>
    <scope>NUCLEOTIDE SEQUENCE [LARGE SCALE GENOMIC DNA]</scope>
    <source>
        <strain evidence="3">ATCC 700827 / DSM 18053 / CIP 107007 / KCTC 52180 / NS114</strain>
    </source>
</reference>
<dbReference type="HOGENOM" id="CLU_1178887_0_0_10"/>
<keyword evidence="1" id="KW-0732">Signal</keyword>
<accession>C6VZ42</accession>
<dbReference type="AlphaFoldDB" id="C6VZ42"/>
<evidence type="ECO:0000313" key="2">
    <source>
        <dbReference type="EMBL" id="ACT95248.1"/>
    </source>
</evidence>
<protein>
    <submittedName>
        <fullName evidence="2">Membrane or secreted protein</fullName>
    </submittedName>
</protein>
<sequence>MVIPFKPNAMKHILTTAFLLISFIAIAQERSSQVPKGAWKSQEPTGSASTLIVADNYLVIASYSIGNKYFERTEGGPFTMTGDKMTYTPEFNSADTAKIGVPIEFTVTVKDEILTLRYEEAMVWMRVDDATNVPMAGAWHITERDNGQGELVKIHQTGTRKTLKLLSKTRFQWFAIDPGVKGFYATGGGTYTAKDGKYTENIQFFSKNNNRVGTSLSFNFKLDNGRWDHSGKSSDGKPVHEIWEKIP</sequence>
<dbReference type="KEGG" id="dfe:Dfer_4045"/>